<accession>A0A369JKK8</accession>
<dbReference type="OrthoDB" id="3125502at2759"/>
<evidence type="ECO:0000313" key="2">
    <source>
        <dbReference type="Proteomes" id="UP000076154"/>
    </source>
</evidence>
<dbReference type="AlphaFoldDB" id="A0A369JKK8"/>
<organism evidence="1 2">
    <name type="scientific">Hypsizygus marmoreus</name>
    <name type="common">White beech mushroom</name>
    <name type="synonym">Agaricus marmoreus</name>
    <dbReference type="NCBI Taxonomy" id="39966"/>
    <lineage>
        <taxon>Eukaryota</taxon>
        <taxon>Fungi</taxon>
        <taxon>Dikarya</taxon>
        <taxon>Basidiomycota</taxon>
        <taxon>Agaricomycotina</taxon>
        <taxon>Agaricomycetes</taxon>
        <taxon>Agaricomycetidae</taxon>
        <taxon>Agaricales</taxon>
        <taxon>Tricholomatineae</taxon>
        <taxon>Lyophyllaceae</taxon>
        <taxon>Hypsizygus</taxon>
    </lineage>
</organism>
<dbReference type="Proteomes" id="UP000076154">
    <property type="component" value="Unassembled WGS sequence"/>
</dbReference>
<protein>
    <submittedName>
        <fullName evidence="1">Uncharacterized protein</fullName>
    </submittedName>
</protein>
<gene>
    <name evidence="1" type="ORF">Hypma_010842</name>
</gene>
<evidence type="ECO:0000313" key="1">
    <source>
        <dbReference type="EMBL" id="RDB21862.1"/>
    </source>
</evidence>
<comment type="caution">
    <text evidence="1">The sequence shown here is derived from an EMBL/GenBank/DDBJ whole genome shotgun (WGS) entry which is preliminary data.</text>
</comment>
<proteinExistence type="predicted"/>
<reference evidence="1" key="1">
    <citation type="submission" date="2018-04" db="EMBL/GenBank/DDBJ databases">
        <title>Whole genome sequencing of Hypsizygus marmoreus.</title>
        <authorList>
            <person name="Choi I.-G."/>
            <person name="Min B."/>
            <person name="Kim J.-G."/>
            <person name="Kim S."/>
            <person name="Oh Y.-L."/>
            <person name="Kong W.-S."/>
            <person name="Park H."/>
            <person name="Jeong J."/>
            <person name="Song E.-S."/>
        </authorList>
    </citation>
    <scope>NUCLEOTIDE SEQUENCE [LARGE SCALE GENOMIC DNA]</scope>
    <source>
        <strain evidence="1">51987-8</strain>
    </source>
</reference>
<keyword evidence="2" id="KW-1185">Reference proteome</keyword>
<dbReference type="InParanoid" id="A0A369JKK8"/>
<sequence length="242" mass="27421">MNTGPPPHANAEARRRELQNYAGLWYKYTMLFESNAAPMRAQGMEASKVAYDRVVAELATKPARRPIETRPYKEVMQHLKSLADICEMKPKSFEDRYRIGFAAEEYIRVLTQCVIGHPSRPAGDTDRVLQLVDEMLRDSDLEPLPQGLPRLVHLIPDDPTTRPVTPNNIAHWRANPTALIGNGFIEPDDEAPRAFVVVDYAVKRIRGQCYDVQYEDTGPEIFTLGLEEVLEMVADARLVTNM</sequence>
<name>A0A369JKK8_HYPMA</name>
<dbReference type="EMBL" id="LUEZ02000053">
    <property type="protein sequence ID" value="RDB21862.1"/>
    <property type="molecule type" value="Genomic_DNA"/>
</dbReference>